<dbReference type="SMART" id="SM00862">
    <property type="entry name" value="Trans_reg_C"/>
    <property type="match status" value="1"/>
</dbReference>
<evidence type="ECO:0000256" key="4">
    <source>
        <dbReference type="ARBA" id="ARBA00023125"/>
    </source>
</evidence>
<keyword evidence="5" id="KW-0804">Transcription</keyword>
<dbReference type="PROSITE" id="PS51755">
    <property type="entry name" value="OMPR_PHOB"/>
    <property type="match status" value="1"/>
</dbReference>
<keyword evidence="9" id="KW-1185">Reference proteome</keyword>
<feature type="DNA-binding region" description="OmpR/PhoB-type" evidence="6">
    <location>
        <begin position="119"/>
        <end position="217"/>
    </location>
</feature>
<dbReference type="RefSeq" id="WP_323355376.1">
    <property type="nucleotide sequence ID" value="NZ_JAYGHY010000003.1"/>
</dbReference>
<evidence type="ECO:0000313" key="9">
    <source>
        <dbReference type="Proteomes" id="UP001302329"/>
    </source>
</evidence>
<feature type="domain" description="OmpR/PhoB-type" evidence="7">
    <location>
        <begin position="119"/>
        <end position="217"/>
    </location>
</feature>
<keyword evidence="3" id="KW-0805">Transcription regulation</keyword>
<comment type="caution">
    <text evidence="8">The sequence shown here is derived from an EMBL/GenBank/DDBJ whole genome shotgun (WGS) entry which is preliminary data.</text>
</comment>
<dbReference type="Proteomes" id="UP001302329">
    <property type="component" value="Unassembled WGS sequence"/>
</dbReference>
<evidence type="ECO:0000256" key="1">
    <source>
        <dbReference type="ARBA" id="ARBA00022553"/>
    </source>
</evidence>
<evidence type="ECO:0000313" key="8">
    <source>
        <dbReference type="EMBL" id="MEA5441224.1"/>
    </source>
</evidence>
<keyword evidence="2" id="KW-0902">Two-component regulatory system</keyword>
<dbReference type="PANTHER" id="PTHR48111">
    <property type="entry name" value="REGULATOR OF RPOS"/>
    <property type="match status" value="1"/>
</dbReference>
<accession>A0ABU5SRT2</accession>
<dbReference type="EMBL" id="JAYGHY010000003">
    <property type="protein sequence ID" value="MEA5441224.1"/>
    <property type="molecule type" value="Genomic_DNA"/>
</dbReference>
<organism evidence="8 9">
    <name type="scientific">Cyanobium gracile UHCC 0281</name>
    <dbReference type="NCBI Taxonomy" id="3110309"/>
    <lineage>
        <taxon>Bacteria</taxon>
        <taxon>Bacillati</taxon>
        <taxon>Cyanobacteriota</taxon>
        <taxon>Cyanophyceae</taxon>
        <taxon>Synechococcales</taxon>
        <taxon>Prochlorococcaceae</taxon>
        <taxon>Cyanobium</taxon>
    </lineage>
</organism>
<keyword evidence="4 6" id="KW-0238">DNA-binding</keyword>
<dbReference type="InterPro" id="IPR039420">
    <property type="entry name" value="WalR-like"/>
</dbReference>
<dbReference type="SUPFAM" id="SSF46894">
    <property type="entry name" value="C-terminal effector domain of the bipartite response regulators"/>
    <property type="match status" value="1"/>
</dbReference>
<evidence type="ECO:0000256" key="6">
    <source>
        <dbReference type="PROSITE-ProRule" id="PRU01091"/>
    </source>
</evidence>
<evidence type="ECO:0000256" key="3">
    <source>
        <dbReference type="ARBA" id="ARBA00023015"/>
    </source>
</evidence>
<dbReference type="Gene3D" id="1.10.10.10">
    <property type="entry name" value="Winged helix-like DNA-binding domain superfamily/Winged helix DNA-binding domain"/>
    <property type="match status" value="1"/>
</dbReference>
<proteinExistence type="predicted"/>
<sequence length="226" mass="24841">MTPTPPPTAVLLVGPEATGLAPRLEVSGYSTQQQEPGDALPAAVILSPGCEQRIPELRRRLGARPLLLGITSDSVESRSHCLEWGADDFWLPSLGTSDLLTRLRLHLALAQRQAPTPVSALLTLATLRIDLVARQGWRGQRQLSLTAREYQLLLLLLRHQGSVVSRERILEEIWADQGGGASNVIEVYVRYLRQKLEQEGESRLIHTVRGRGYCLSEGRPPAGPVP</sequence>
<dbReference type="CDD" id="cd00383">
    <property type="entry name" value="trans_reg_C"/>
    <property type="match status" value="1"/>
</dbReference>
<dbReference type="Pfam" id="PF00486">
    <property type="entry name" value="Trans_reg_C"/>
    <property type="match status" value="1"/>
</dbReference>
<protein>
    <submittedName>
        <fullName evidence="8">Response regulator transcription factor</fullName>
    </submittedName>
</protein>
<name>A0ABU5SRT2_9CYAN</name>
<dbReference type="InterPro" id="IPR001867">
    <property type="entry name" value="OmpR/PhoB-type_DNA-bd"/>
</dbReference>
<dbReference type="InterPro" id="IPR016032">
    <property type="entry name" value="Sig_transdc_resp-reg_C-effctor"/>
</dbReference>
<reference evidence="8 9" key="1">
    <citation type="submission" date="2023-12" db="EMBL/GenBank/DDBJ databases">
        <title>Baltic Sea Cyanobacteria.</title>
        <authorList>
            <person name="Delbaje E."/>
            <person name="Fewer D.P."/>
            <person name="Shishido T.K."/>
        </authorList>
    </citation>
    <scope>NUCLEOTIDE SEQUENCE [LARGE SCALE GENOMIC DNA]</scope>
    <source>
        <strain evidence="8 9">UHCC 0281</strain>
    </source>
</reference>
<evidence type="ECO:0000256" key="2">
    <source>
        <dbReference type="ARBA" id="ARBA00023012"/>
    </source>
</evidence>
<keyword evidence="1" id="KW-0597">Phosphoprotein</keyword>
<evidence type="ECO:0000259" key="7">
    <source>
        <dbReference type="PROSITE" id="PS51755"/>
    </source>
</evidence>
<evidence type="ECO:0000256" key="5">
    <source>
        <dbReference type="ARBA" id="ARBA00023163"/>
    </source>
</evidence>
<dbReference type="PANTHER" id="PTHR48111:SF22">
    <property type="entry name" value="REGULATOR OF RPOS"/>
    <property type="match status" value="1"/>
</dbReference>
<dbReference type="InterPro" id="IPR036388">
    <property type="entry name" value="WH-like_DNA-bd_sf"/>
</dbReference>
<gene>
    <name evidence="8" type="ORF">VB739_01500</name>
</gene>